<dbReference type="NCBIfam" id="TIGR03977">
    <property type="entry name" value="rSAM_pair_HxsC"/>
    <property type="match status" value="1"/>
</dbReference>
<dbReference type="SFLD" id="SFLDG01103">
    <property type="entry name" value="Uncharacterised_Radical_SAM_Su"/>
    <property type="match status" value="1"/>
</dbReference>
<evidence type="ECO:0000256" key="5">
    <source>
        <dbReference type="ARBA" id="ARBA00023014"/>
    </source>
</evidence>
<keyword evidence="2" id="KW-0949">S-adenosyl-L-methionine</keyword>
<evidence type="ECO:0000256" key="3">
    <source>
        <dbReference type="ARBA" id="ARBA00022723"/>
    </source>
</evidence>
<dbReference type="InterPro" id="IPR007197">
    <property type="entry name" value="rSAM"/>
</dbReference>
<evidence type="ECO:0000256" key="4">
    <source>
        <dbReference type="ARBA" id="ARBA00023004"/>
    </source>
</evidence>
<dbReference type="InterPro" id="IPR024032">
    <property type="entry name" value="rSAM_paired_HxsC"/>
</dbReference>
<proteinExistence type="predicted"/>
<dbReference type="Proteomes" id="UP001446337">
    <property type="component" value="Chromosome"/>
</dbReference>
<dbReference type="RefSeq" id="WP_343498757.1">
    <property type="nucleotide sequence ID" value="NZ_CP154792.1"/>
</dbReference>
<evidence type="ECO:0000256" key="1">
    <source>
        <dbReference type="ARBA" id="ARBA00001966"/>
    </source>
</evidence>
<sequence length="378" mass="42297">MRRLKATFGRGAEAGKVARVVSGDSLPSQWQPELQFLVQASSDAQRSLVARYRNSGLSNIEWIDGLNLEEGDVVIPSPERQEVSILYRESDVHHSLQLTNRCNSYCLMCSQPPTVQEDDWMVHEALAVLGHMAVSPRVLGLSGGEPLLLGSGLRRVLDELAFCHPTTHVEVLTNGRLLSNADLSKTLLDGLSTSVSWLVPLYGHADFLHDFVVQTPGAYEQTIAGLLNLQQYRQPIQLRIVLIRPVLEMLPDLCTFIGRNLPFVKEVALMACEPIGFALANREICEIDLHDWQETLHHAARELTRHSVPFLFMNTPLCSLPENLHRYAHRSISDWKNVYAPACDTCKARSECSGFFAWHERGWAPVKLIKIMNQGCAA</sequence>
<dbReference type="EMBL" id="CP154792">
    <property type="protein sequence ID" value="XAN15120.1"/>
    <property type="molecule type" value="Genomic_DNA"/>
</dbReference>
<dbReference type="InterPro" id="IPR013785">
    <property type="entry name" value="Aldolase_TIM"/>
</dbReference>
<dbReference type="InterPro" id="IPR050377">
    <property type="entry name" value="Radical_SAM_PqqE_MftC-like"/>
</dbReference>
<dbReference type="Gene3D" id="3.20.20.70">
    <property type="entry name" value="Aldolase class I"/>
    <property type="match status" value="1"/>
</dbReference>
<gene>
    <name evidence="6" type="primary">hxsC</name>
    <name evidence="6" type="ORF">AAIK43_27610</name>
</gene>
<dbReference type="PANTHER" id="PTHR11228">
    <property type="entry name" value="RADICAL SAM DOMAIN PROTEIN"/>
    <property type="match status" value="1"/>
</dbReference>
<name>A0ABZ3FZ95_ACHDE</name>
<dbReference type="SFLD" id="SFLDS00029">
    <property type="entry name" value="Radical_SAM"/>
    <property type="match status" value="1"/>
</dbReference>
<keyword evidence="5" id="KW-0411">Iron-sulfur</keyword>
<keyword evidence="3" id="KW-0479">Metal-binding</keyword>
<protein>
    <submittedName>
        <fullName evidence="6">His-Xaa-Ser system radical SAM maturase HxsC</fullName>
    </submittedName>
</protein>
<evidence type="ECO:0000256" key="2">
    <source>
        <dbReference type="ARBA" id="ARBA00022691"/>
    </source>
</evidence>
<dbReference type="CDD" id="cd01335">
    <property type="entry name" value="Radical_SAM"/>
    <property type="match status" value="1"/>
</dbReference>
<keyword evidence="4" id="KW-0408">Iron</keyword>
<dbReference type="InterPro" id="IPR058240">
    <property type="entry name" value="rSAM_sf"/>
</dbReference>
<keyword evidence="7" id="KW-1185">Reference proteome</keyword>
<evidence type="ECO:0000313" key="6">
    <source>
        <dbReference type="EMBL" id="XAN15120.1"/>
    </source>
</evidence>
<evidence type="ECO:0000313" key="7">
    <source>
        <dbReference type="Proteomes" id="UP001446337"/>
    </source>
</evidence>
<comment type="cofactor">
    <cofactor evidence="1">
        <name>[4Fe-4S] cluster</name>
        <dbReference type="ChEBI" id="CHEBI:49883"/>
    </cofactor>
</comment>
<reference evidence="6 7" key="1">
    <citation type="submission" date="2024-05" db="EMBL/GenBank/DDBJ databases">
        <title>Achromobacter denitrificans. BP1, complete genome.</title>
        <authorList>
            <person name="Zhang B."/>
        </authorList>
    </citation>
    <scope>NUCLEOTIDE SEQUENCE [LARGE SCALE GENOMIC DNA]</scope>
    <source>
        <strain evidence="6 7">BP1</strain>
    </source>
</reference>
<dbReference type="SUPFAM" id="SSF102114">
    <property type="entry name" value="Radical SAM enzymes"/>
    <property type="match status" value="1"/>
</dbReference>
<organism evidence="6 7">
    <name type="scientific">Achromobacter denitrificans</name>
    <name type="common">Alcaligenes denitrificans</name>
    <dbReference type="NCBI Taxonomy" id="32002"/>
    <lineage>
        <taxon>Bacteria</taxon>
        <taxon>Pseudomonadati</taxon>
        <taxon>Pseudomonadota</taxon>
        <taxon>Betaproteobacteria</taxon>
        <taxon>Burkholderiales</taxon>
        <taxon>Alcaligenaceae</taxon>
        <taxon>Achromobacter</taxon>
    </lineage>
</organism>
<accession>A0ABZ3FZ95</accession>
<dbReference type="PANTHER" id="PTHR11228:SF7">
    <property type="entry name" value="PQQA PEPTIDE CYCLASE"/>
    <property type="match status" value="1"/>
</dbReference>